<organism evidence="4 5">
    <name type="scientific">Rhizopus delemar (strain RA 99-880 / ATCC MYA-4621 / FGSC 9543 / NRRL 43880)</name>
    <name type="common">Mucormycosis agent</name>
    <name type="synonym">Rhizopus arrhizus var. delemar</name>
    <dbReference type="NCBI Taxonomy" id="246409"/>
    <lineage>
        <taxon>Eukaryota</taxon>
        <taxon>Fungi</taxon>
        <taxon>Fungi incertae sedis</taxon>
        <taxon>Mucoromycota</taxon>
        <taxon>Mucoromycotina</taxon>
        <taxon>Mucoromycetes</taxon>
        <taxon>Mucorales</taxon>
        <taxon>Mucorineae</taxon>
        <taxon>Rhizopodaceae</taxon>
        <taxon>Rhizopus</taxon>
    </lineage>
</organism>
<dbReference type="PANTHER" id="PTHR42774:SF3">
    <property type="entry name" value="KETOHEXOKINASE"/>
    <property type="match status" value="1"/>
</dbReference>
<name>I1C7C0_RHIO9</name>
<sequence length="200" mass="22250">MSALGPQNTSNALLEELESKGIKTSTCLFRKEPTPSSYIIQSSKTGSRTIISCNTIQDIKKDEFIGKIETFFKDAPLSWVHFEGRNVEEAGDVVFFSKLYAEKRGYEEPTRFLRDFQAKCQPEAVLFCTWGANGATSLHHQNIHSSPAPYVQRVVDTIGAGDTFIAGVIFYLCHGYNVRAATEFACRIASKKVSQYGFAI</sequence>
<dbReference type="STRING" id="246409.I1C7C0"/>
<dbReference type="RefSeq" id="XP_067519746.1">
    <property type="nucleotide sequence ID" value="XM_067663645.1"/>
</dbReference>
<proteinExistence type="predicted"/>
<dbReference type="InterPro" id="IPR011611">
    <property type="entry name" value="PfkB_dom"/>
</dbReference>
<evidence type="ECO:0000259" key="3">
    <source>
        <dbReference type="Pfam" id="PF00294"/>
    </source>
</evidence>
<dbReference type="EMBL" id="CH476737">
    <property type="protein sequence ID" value="EIE84350.1"/>
    <property type="molecule type" value="Genomic_DNA"/>
</dbReference>
<dbReference type="Proteomes" id="UP000009138">
    <property type="component" value="Unassembled WGS sequence"/>
</dbReference>
<evidence type="ECO:0000256" key="2">
    <source>
        <dbReference type="ARBA" id="ARBA00022777"/>
    </source>
</evidence>
<dbReference type="PANTHER" id="PTHR42774">
    <property type="entry name" value="PHOSPHOTRANSFERASE SYSTEM TRANSPORT PROTEIN"/>
    <property type="match status" value="1"/>
</dbReference>
<dbReference type="OMA" id="CNLATRK"/>
<keyword evidence="2" id="KW-0418">Kinase</keyword>
<evidence type="ECO:0000313" key="5">
    <source>
        <dbReference type="Proteomes" id="UP000009138"/>
    </source>
</evidence>
<dbReference type="AlphaFoldDB" id="I1C7C0"/>
<dbReference type="GeneID" id="93616026"/>
<dbReference type="PROSITE" id="PS00584">
    <property type="entry name" value="PFKB_KINASES_2"/>
    <property type="match status" value="1"/>
</dbReference>
<dbReference type="InterPro" id="IPR052562">
    <property type="entry name" value="Ketohexokinase-related"/>
</dbReference>
<dbReference type="GO" id="GO:0016301">
    <property type="term" value="F:kinase activity"/>
    <property type="evidence" value="ECO:0007669"/>
    <property type="project" value="UniProtKB-KW"/>
</dbReference>
<gene>
    <name evidence="4" type="ORF">RO3G_09060</name>
</gene>
<dbReference type="InterPro" id="IPR002173">
    <property type="entry name" value="Carboh/pur_kinase_PfkB_CS"/>
</dbReference>
<accession>I1C7C0</accession>
<dbReference type="InParanoid" id="I1C7C0"/>
<reference evidence="4 5" key="1">
    <citation type="journal article" date="2009" name="PLoS Genet.">
        <title>Genomic analysis of the basal lineage fungus Rhizopus oryzae reveals a whole-genome duplication.</title>
        <authorList>
            <person name="Ma L.-J."/>
            <person name="Ibrahim A.S."/>
            <person name="Skory C."/>
            <person name="Grabherr M.G."/>
            <person name="Burger G."/>
            <person name="Butler M."/>
            <person name="Elias M."/>
            <person name="Idnurm A."/>
            <person name="Lang B.F."/>
            <person name="Sone T."/>
            <person name="Abe A."/>
            <person name="Calvo S.E."/>
            <person name="Corrochano L.M."/>
            <person name="Engels R."/>
            <person name="Fu J."/>
            <person name="Hansberg W."/>
            <person name="Kim J.-M."/>
            <person name="Kodira C.D."/>
            <person name="Koehrsen M.J."/>
            <person name="Liu B."/>
            <person name="Miranda-Saavedra D."/>
            <person name="O'Leary S."/>
            <person name="Ortiz-Castellanos L."/>
            <person name="Poulter R."/>
            <person name="Rodriguez-Romero J."/>
            <person name="Ruiz-Herrera J."/>
            <person name="Shen Y.-Q."/>
            <person name="Zeng Q."/>
            <person name="Galagan J."/>
            <person name="Birren B.W."/>
            <person name="Cuomo C.A."/>
            <person name="Wickes B.L."/>
        </authorList>
    </citation>
    <scope>NUCLEOTIDE SEQUENCE [LARGE SCALE GENOMIC DNA]</scope>
    <source>
        <strain evidence="5">RA 99-880 / ATCC MYA-4621 / FGSC 9543 / NRRL 43880</strain>
    </source>
</reference>
<evidence type="ECO:0000313" key="4">
    <source>
        <dbReference type="EMBL" id="EIE84350.1"/>
    </source>
</evidence>
<keyword evidence="5" id="KW-1185">Reference proteome</keyword>
<dbReference type="VEuPathDB" id="FungiDB:RO3G_09060"/>
<dbReference type="OrthoDB" id="204058at2759"/>
<dbReference type="eggNOG" id="KOG2947">
    <property type="taxonomic scope" value="Eukaryota"/>
</dbReference>
<dbReference type="Gene3D" id="3.40.1190.20">
    <property type="match status" value="2"/>
</dbReference>
<dbReference type="SUPFAM" id="SSF53613">
    <property type="entry name" value="Ribokinase-like"/>
    <property type="match status" value="1"/>
</dbReference>
<keyword evidence="1" id="KW-0808">Transferase</keyword>
<evidence type="ECO:0000256" key="1">
    <source>
        <dbReference type="ARBA" id="ARBA00022679"/>
    </source>
</evidence>
<dbReference type="InterPro" id="IPR029056">
    <property type="entry name" value="Ribokinase-like"/>
</dbReference>
<dbReference type="Pfam" id="PF00294">
    <property type="entry name" value="PfkB"/>
    <property type="match status" value="1"/>
</dbReference>
<protein>
    <recommendedName>
        <fullName evidence="3">Carbohydrate kinase PfkB domain-containing protein</fullName>
    </recommendedName>
</protein>
<feature type="domain" description="Carbohydrate kinase PfkB" evidence="3">
    <location>
        <begin position="120"/>
        <end position="197"/>
    </location>
</feature>